<feature type="compositionally biased region" description="Pro residues" evidence="10">
    <location>
        <begin position="54"/>
        <end position="66"/>
    </location>
</feature>
<dbReference type="AlphaFoldDB" id="A0A4V4I0T2"/>
<gene>
    <name evidence="13" type="ORF">D6D28_02957</name>
</gene>
<comment type="similarity">
    <text evidence="4">Belongs to the DNA polymerase type-B-like family.</text>
</comment>
<evidence type="ECO:0000256" key="5">
    <source>
        <dbReference type="ARBA" id="ARBA00012388"/>
    </source>
</evidence>
<comment type="subcellular location">
    <subcellularLocation>
        <location evidence="3">Cytoplasm</location>
    </subcellularLocation>
</comment>
<keyword evidence="9" id="KW-0460">Magnesium</keyword>
<dbReference type="GO" id="GO:0005737">
    <property type="term" value="C:cytoplasm"/>
    <property type="evidence" value="ECO:0007669"/>
    <property type="project" value="UniProtKB-SubCell"/>
</dbReference>
<dbReference type="InterPro" id="IPR054708">
    <property type="entry name" value="MTPAP-like_central"/>
</dbReference>
<evidence type="ECO:0000313" key="14">
    <source>
        <dbReference type="Proteomes" id="UP000304951"/>
    </source>
</evidence>
<organism evidence="13 14">
    <name type="scientific">Aureobasidium pullulans</name>
    <name type="common">Black yeast</name>
    <name type="synonym">Pullularia pullulans</name>
    <dbReference type="NCBI Taxonomy" id="5580"/>
    <lineage>
        <taxon>Eukaryota</taxon>
        <taxon>Fungi</taxon>
        <taxon>Dikarya</taxon>
        <taxon>Ascomycota</taxon>
        <taxon>Pezizomycotina</taxon>
        <taxon>Dothideomycetes</taxon>
        <taxon>Dothideomycetidae</taxon>
        <taxon>Dothideales</taxon>
        <taxon>Saccotheciaceae</taxon>
        <taxon>Aureobasidium</taxon>
    </lineage>
</organism>
<dbReference type="GO" id="GO:0010605">
    <property type="term" value="P:negative regulation of macromolecule metabolic process"/>
    <property type="evidence" value="ECO:0007669"/>
    <property type="project" value="UniProtKB-ARBA"/>
</dbReference>
<evidence type="ECO:0000259" key="11">
    <source>
        <dbReference type="Pfam" id="PF03828"/>
    </source>
</evidence>
<evidence type="ECO:0000256" key="9">
    <source>
        <dbReference type="ARBA" id="ARBA00022842"/>
    </source>
</evidence>
<dbReference type="GO" id="GO:0046872">
    <property type="term" value="F:metal ion binding"/>
    <property type="evidence" value="ECO:0007669"/>
    <property type="project" value="UniProtKB-KW"/>
</dbReference>
<protein>
    <recommendedName>
        <fullName evidence="5">polynucleotide adenylyltransferase</fullName>
        <ecNumber evidence="5">2.7.7.19</ecNumber>
    </recommendedName>
</protein>
<keyword evidence="6" id="KW-0963">Cytoplasm</keyword>
<name>A0A4V4I0T2_AURPU</name>
<comment type="cofactor">
    <cofactor evidence="1">
        <name>Mn(2+)</name>
        <dbReference type="ChEBI" id="CHEBI:29035"/>
    </cofactor>
</comment>
<dbReference type="EC" id="2.7.7.19" evidence="5"/>
<feature type="compositionally biased region" description="Polar residues" evidence="10">
    <location>
        <begin position="354"/>
        <end position="372"/>
    </location>
</feature>
<evidence type="ECO:0000256" key="3">
    <source>
        <dbReference type="ARBA" id="ARBA00004496"/>
    </source>
</evidence>
<comment type="caution">
    <text evidence="13">The sequence shown here is derived from an EMBL/GenBank/DDBJ whole genome shotgun (WGS) entry which is preliminary data.</text>
</comment>
<feature type="compositionally biased region" description="Low complexity" evidence="10">
    <location>
        <begin position="140"/>
        <end position="172"/>
    </location>
</feature>
<dbReference type="Gene3D" id="1.10.1410.10">
    <property type="match status" value="1"/>
</dbReference>
<keyword evidence="8" id="KW-0479">Metal-binding</keyword>
<dbReference type="EMBL" id="QZAF01000078">
    <property type="protein sequence ID" value="THV73873.1"/>
    <property type="molecule type" value="Genomic_DNA"/>
</dbReference>
<sequence>MRRMMDPNGSYASPNLEDQLRHMMMNRNVAQQQQQQQDSHMQHQHHNSSQGYPSRPPPGFGMPPPMTGQAQYSANVPMDRHQDFSQFLQQHQVTAPAPLPPRRAPPQAHHNNFRHQGPHRNQNHRPMDPDAFNRPPPQGPHSHQNYPQHQHQQQNQHQHQNQYQQRHLYQPQSRPQPFHNPYAERQASFLDSLGMQEISKTQMTDSEVGMKDAFRIKLQHIFETLKSPDPENPLPSVELASFGSLSSGFATAGSDMDLAIVTSSEQDLSQRFSPHEHGLPRVLEKELLDNGIGARLLTRTRVPIIKICEQPPPELLDALRESRDKWDNLPDDEKYATSKPSADDTTPKKDASDAQISPPQSESQIGGAESTAQNGVSLQAAKHVDDVSSLAESTQALQIDHKVSPSADQITSKSENTQQPHQPVHDKQANRQRNDKTWKREKANGPLDFPKDGVGIQCDINFFNPLGIHNTQMLRCYSKCDSRVRPMVLFIKSWAKRRKINSSYSGTLSSYGYVLMVLHYLVNVAQPPVLPNLQHEAEANGMPSTTIDGYEVRFFDNEDLIESRARQGGVTQNNESLGKLLVGFFKYYAVNAGGFFWTRDVLSLRSQGGILSKDEKGWTGAKTEVGENKEVRHRYLFAIEDPFETTHNVARTVTHNGICAIRDEFRRTWRIISAVGRNRDEPEGGLFDELTEAEEQPPTSTAPPPTVNKAHAYGQQFPTLTGGPPTVAVQKVRSPERVPAQPVQAAQHPTQASAQEPAHSQAQAVPPAPRGKGRRQKFVPLSL</sequence>
<evidence type="ECO:0000259" key="12">
    <source>
        <dbReference type="Pfam" id="PF22600"/>
    </source>
</evidence>
<evidence type="ECO:0000256" key="7">
    <source>
        <dbReference type="ARBA" id="ARBA00022679"/>
    </source>
</evidence>
<evidence type="ECO:0000313" key="13">
    <source>
        <dbReference type="EMBL" id="THV73873.1"/>
    </source>
</evidence>
<dbReference type="PANTHER" id="PTHR12271:SF40">
    <property type="entry name" value="POLY(A) RNA POLYMERASE GLD2"/>
    <property type="match status" value="1"/>
</dbReference>
<proteinExistence type="inferred from homology"/>
<keyword evidence="7" id="KW-0808">Transferase</keyword>
<feature type="region of interest" description="Disordered" evidence="10">
    <location>
        <begin position="326"/>
        <end position="372"/>
    </location>
</feature>
<feature type="compositionally biased region" description="Basic and acidic residues" evidence="10">
    <location>
        <begin position="423"/>
        <end position="443"/>
    </location>
</feature>
<feature type="domain" description="PAP-associated" evidence="11">
    <location>
        <begin position="576"/>
        <end position="647"/>
    </location>
</feature>
<dbReference type="Pfam" id="PF03828">
    <property type="entry name" value="PAP_assoc"/>
    <property type="match status" value="1"/>
</dbReference>
<comment type="cofactor">
    <cofactor evidence="2">
        <name>Mg(2+)</name>
        <dbReference type="ChEBI" id="CHEBI:18420"/>
    </cofactor>
</comment>
<feature type="compositionally biased region" description="Polar residues" evidence="10">
    <location>
        <begin position="406"/>
        <end position="421"/>
    </location>
</feature>
<feature type="region of interest" description="Disordered" evidence="10">
    <location>
        <begin position="715"/>
        <end position="783"/>
    </location>
</feature>
<feature type="region of interest" description="Disordered" evidence="10">
    <location>
        <begin position="29"/>
        <end position="72"/>
    </location>
</feature>
<feature type="region of interest" description="Disordered" evidence="10">
    <location>
        <begin position="392"/>
        <end position="446"/>
    </location>
</feature>
<dbReference type="InterPro" id="IPR002058">
    <property type="entry name" value="PAP_assoc"/>
</dbReference>
<evidence type="ECO:0000256" key="10">
    <source>
        <dbReference type="SAM" id="MobiDB-lite"/>
    </source>
</evidence>
<evidence type="ECO:0000256" key="6">
    <source>
        <dbReference type="ARBA" id="ARBA00022490"/>
    </source>
</evidence>
<dbReference type="Proteomes" id="UP000304951">
    <property type="component" value="Unassembled WGS sequence"/>
</dbReference>
<evidence type="ECO:0000256" key="1">
    <source>
        <dbReference type="ARBA" id="ARBA00001936"/>
    </source>
</evidence>
<reference evidence="13 14" key="1">
    <citation type="submission" date="2018-10" db="EMBL/GenBank/DDBJ databases">
        <title>Fifty Aureobasidium pullulans genomes reveal a recombining polyextremotolerant generalist.</title>
        <authorList>
            <person name="Gostincar C."/>
            <person name="Turk M."/>
            <person name="Zajc J."/>
            <person name="Gunde-Cimerman N."/>
        </authorList>
    </citation>
    <scope>NUCLEOTIDE SEQUENCE [LARGE SCALE GENOMIC DNA]</scope>
    <source>
        <strain evidence="13 14">EXF-11900</strain>
    </source>
</reference>
<dbReference type="SUPFAM" id="SSF81301">
    <property type="entry name" value="Nucleotidyltransferase"/>
    <property type="match status" value="1"/>
</dbReference>
<feature type="compositionally biased region" description="Basic and acidic residues" evidence="10">
    <location>
        <begin position="326"/>
        <end position="352"/>
    </location>
</feature>
<accession>A0A4V4I0T2</accession>
<feature type="region of interest" description="Disordered" evidence="10">
    <location>
        <begin position="96"/>
        <end position="180"/>
    </location>
</feature>
<dbReference type="Pfam" id="PF22600">
    <property type="entry name" value="MTPAP-like_central"/>
    <property type="match status" value="1"/>
</dbReference>
<feature type="compositionally biased region" description="Polar residues" evidence="10">
    <location>
        <begin position="747"/>
        <end position="763"/>
    </location>
</feature>
<dbReference type="SUPFAM" id="SSF81631">
    <property type="entry name" value="PAP/OAS1 substrate-binding domain"/>
    <property type="match status" value="1"/>
</dbReference>
<dbReference type="InterPro" id="IPR043519">
    <property type="entry name" value="NT_sf"/>
</dbReference>
<evidence type="ECO:0000256" key="8">
    <source>
        <dbReference type="ARBA" id="ARBA00022723"/>
    </source>
</evidence>
<dbReference type="GO" id="GO:1990817">
    <property type="term" value="F:poly(A) RNA polymerase activity"/>
    <property type="evidence" value="ECO:0007669"/>
    <property type="project" value="UniProtKB-EC"/>
</dbReference>
<dbReference type="PANTHER" id="PTHR12271">
    <property type="entry name" value="POLY A POLYMERASE CID PAP -RELATED"/>
    <property type="match status" value="1"/>
</dbReference>
<feature type="domain" description="Poly(A) RNA polymerase mitochondrial-like central palm" evidence="12">
    <location>
        <begin position="196"/>
        <end position="310"/>
    </location>
</feature>
<evidence type="ECO:0000256" key="4">
    <source>
        <dbReference type="ARBA" id="ARBA00008593"/>
    </source>
</evidence>
<dbReference type="Gene3D" id="3.30.460.10">
    <property type="entry name" value="Beta Polymerase, domain 2"/>
    <property type="match status" value="1"/>
</dbReference>
<evidence type="ECO:0000256" key="2">
    <source>
        <dbReference type="ARBA" id="ARBA00001946"/>
    </source>
</evidence>
<dbReference type="GO" id="GO:0031123">
    <property type="term" value="P:RNA 3'-end processing"/>
    <property type="evidence" value="ECO:0007669"/>
    <property type="project" value="TreeGrafter"/>
</dbReference>
<feature type="compositionally biased region" description="Basic residues" evidence="10">
    <location>
        <begin position="111"/>
        <end position="123"/>
    </location>
</feature>
<dbReference type="GO" id="GO:0050265">
    <property type="term" value="F:RNA uridylyltransferase activity"/>
    <property type="evidence" value="ECO:0007669"/>
    <property type="project" value="TreeGrafter"/>
</dbReference>